<comment type="similarity">
    <text evidence="1">Belongs to the UDP-N-acetylglucosamine 2-epimerase family.</text>
</comment>
<dbReference type="Pfam" id="PF02350">
    <property type="entry name" value="Epimerase_2"/>
    <property type="match status" value="1"/>
</dbReference>
<sequence length="361" mass="40583">MRILTVVGARPQFIKACMLSKTLKSYTEVKEIIVHTGQHYDASMSDIFFEQLNLPEPDYYLGIGSGTHGEQTGEMLSELEYVMISVNPDIVVVYGDTNSTLAGSLAASKLHIPVAHIESGLRSFNRKMPEEVNRVVTDHLSDWLFCPSPAAAENLKREGINERVYVTGDIMYDAVLHFRSYAVQQSTILQDLSLSENNYYLVTIHRAENTDDPRRLKSILEVFQRFAKTTVLPLHPRTKNKINAFQLNDLVDAPHIKIVEPLNYFDMLSAVSKASIILTDSGGLQKEAYMLQVPCVTLRDETEWTETVETGWNRLAGANQEAIADKVMKLHTPEESPPIFGDGHAAHQIAKTLVKKWHEKS</sequence>
<feature type="domain" description="UDP-N-acetylglucosamine 2-epimerase" evidence="2">
    <location>
        <begin position="22"/>
        <end position="353"/>
    </location>
</feature>
<dbReference type="CDD" id="cd03786">
    <property type="entry name" value="GTB_UDP-GlcNAc_2-Epimerase"/>
    <property type="match status" value="1"/>
</dbReference>
<protein>
    <submittedName>
        <fullName evidence="3">UDP-N-acetyl glucosamine 2-epimerase</fullName>
    </submittedName>
</protein>
<dbReference type="EMBL" id="CP013862">
    <property type="protein sequence ID" value="ALX49243.1"/>
    <property type="molecule type" value="Genomic_DNA"/>
</dbReference>
<dbReference type="SUPFAM" id="SSF53756">
    <property type="entry name" value="UDP-Glycosyltransferase/glycogen phosphorylase"/>
    <property type="match status" value="1"/>
</dbReference>
<dbReference type="PANTHER" id="PTHR43174:SF1">
    <property type="entry name" value="UDP-N-ACETYLGLUCOSAMINE 2-EPIMERASE"/>
    <property type="match status" value="1"/>
</dbReference>
<dbReference type="NCBIfam" id="TIGR00236">
    <property type="entry name" value="wecB"/>
    <property type="match status" value="1"/>
</dbReference>
<dbReference type="RefSeq" id="WP_068445852.1">
    <property type="nucleotide sequence ID" value="NZ_CP013862.1"/>
</dbReference>
<dbReference type="PANTHER" id="PTHR43174">
    <property type="entry name" value="UDP-N-ACETYLGLUCOSAMINE 2-EPIMERASE"/>
    <property type="match status" value="1"/>
</dbReference>
<dbReference type="Gene3D" id="3.40.50.2000">
    <property type="entry name" value="Glycogen Phosphorylase B"/>
    <property type="match status" value="2"/>
</dbReference>
<keyword evidence="1" id="KW-0413">Isomerase</keyword>
<dbReference type="STRING" id="1472767.AOX59_11995"/>
<evidence type="ECO:0000256" key="1">
    <source>
        <dbReference type="RuleBase" id="RU003513"/>
    </source>
</evidence>
<gene>
    <name evidence="3" type="ORF">AOX59_11995</name>
</gene>
<dbReference type="InterPro" id="IPR003331">
    <property type="entry name" value="UDP_GlcNAc_Epimerase_2_dom"/>
</dbReference>
<dbReference type="KEGG" id="lao:AOX59_11995"/>
<evidence type="ECO:0000313" key="4">
    <source>
        <dbReference type="Proteomes" id="UP000050331"/>
    </source>
</evidence>
<evidence type="ECO:0000313" key="3">
    <source>
        <dbReference type="EMBL" id="ALX49243.1"/>
    </source>
</evidence>
<organism evidence="3 4">
    <name type="scientific">Lentibacillus amyloliquefaciens</name>
    <dbReference type="NCBI Taxonomy" id="1472767"/>
    <lineage>
        <taxon>Bacteria</taxon>
        <taxon>Bacillati</taxon>
        <taxon>Bacillota</taxon>
        <taxon>Bacilli</taxon>
        <taxon>Bacillales</taxon>
        <taxon>Bacillaceae</taxon>
        <taxon>Lentibacillus</taxon>
    </lineage>
</organism>
<reference evidence="3 4" key="1">
    <citation type="submission" date="2016-01" db="EMBL/GenBank/DDBJ databases">
        <title>Complete genome sequence of strain Lentibacillus amyloliquefaciens LAM0015T isolated from saline sediment.</title>
        <authorList>
            <person name="Wang J.-L."/>
            <person name="He M.-X."/>
        </authorList>
    </citation>
    <scope>NUCLEOTIDE SEQUENCE [LARGE SCALE GENOMIC DNA]</scope>
    <source>
        <strain evidence="3 4">LAM0015</strain>
    </source>
</reference>
<evidence type="ECO:0000259" key="2">
    <source>
        <dbReference type="Pfam" id="PF02350"/>
    </source>
</evidence>
<dbReference type="InterPro" id="IPR029767">
    <property type="entry name" value="WecB-like"/>
</dbReference>
<accession>A0A0U3NRG5</accession>
<dbReference type="OrthoDB" id="9803238at2"/>
<name>A0A0U3NRG5_9BACI</name>
<dbReference type="AlphaFoldDB" id="A0A0U3NRG5"/>
<proteinExistence type="inferred from homology"/>
<dbReference type="Proteomes" id="UP000050331">
    <property type="component" value="Chromosome"/>
</dbReference>
<keyword evidence="4" id="KW-1185">Reference proteome</keyword>
<dbReference type="GO" id="GO:0016853">
    <property type="term" value="F:isomerase activity"/>
    <property type="evidence" value="ECO:0007669"/>
    <property type="project" value="UniProtKB-KW"/>
</dbReference>